<organism evidence="2 3">
    <name type="scientific">Coptis chinensis</name>
    <dbReference type="NCBI Taxonomy" id="261450"/>
    <lineage>
        <taxon>Eukaryota</taxon>
        <taxon>Viridiplantae</taxon>
        <taxon>Streptophyta</taxon>
        <taxon>Embryophyta</taxon>
        <taxon>Tracheophyta</taxon>
        <taxon>Spermatophyta</taxon>
        <taxon>Magnoliopsida</taxon>
        <taxon>Ranunculales</taxon>
        <taxon>Ranunculaceae</taxon>
        <taxon>Coptidoideae</taxon>
        <taxon>Coptis</taxon>
    </lineage>
</organism>
<accession>A0A835MB95</accession>
<dbReference type="EMBL" id="JADFTS010000003">
    <property type="protein sequence ID" value="KAF9617441.1"/>
    <property type="molecule type" value="Genomic_DNA"/>
</dbReference>
<feature type="compositionally biased region" description="Polar residues" evidence="1">
    <location>
        <begin position="76"/>
        <end position="87"/>
    </location>
</feature>
<keyword evidence="3" id="KW-1185">Reference proteome</keyword>
<protein>
    <submittedName>
        <fullName evidence="2">Uncharacterized protein</fullName>
    </submittedName>
</protein>
<sequence length="107" mass="11969">KKLSKEVERLQNLQQEGPHSIVMEGNRKSPRKRKENNDDMQLESSGGTQVGLDNLCTGSLRKKPHRQHAQPADEANQLSLPLLTNSKETSRRGSLCDDGHDLQQKTA</sequence>
<proteinExistence type="predicted"/>
<reference evidence="2 3" key="1">
    <citation type="submission" date="2020-10" db="EMBL/GenBank/DDBJ databases">
        <title>The Coptis chinensis genome and diversification of protoberbering-type alkaloids.</title>
        <authorList>
            <person name="Wang B."/>
            <person name="Shu S."/>
            <person name="Song C."/>
            <person name="Liu Y."/>
        </authorList>
    </citation>
    <scope>NUCLEOTIDE SEQUENCE [LARGE SCALE GENOMIC DNA]</scope>
    <source>
        <strain evidence="2">HL-2020</strain>
        <tissue evidence="2">Leaf</tissue>
    </source>
</reference>
<name>A0A835MB95_9MAGN</name>
<evidence type="ECO:0000256" key="1">
    <source>
        <dbReference type="SAM" id="MobiDB-lite"/>
    </source>
</evidence>
<comment type="caution">
    <text evidence="2">The sequence shown here is derived from an EMBL/GenBank/DDBJ whole genome shotgun (WGS) entry which is preliminary data.</text>
</comment>
<dbReference type="AlphaFoldDB" id="A0A835MB95"/>
<dbReference type="Proteomes" id="UP000631114">
    <property type="component" value="Unassembled WGS sequence"/>
</dbReference>
<feature type="region of interest" description="Disordered" evidence="1">
    <location>
        <begin position="1"/>
        <end position="107"/>
    </location>
</feature>
<feature type="non-terminal residue" evidence="2">
    <location>
        <position position="1"/>
    </location>
</feature>
<evidence type="ECO:0000313" key="3">
    <source>
        <dbReference type="Proteomes" id="UP000631114"/>
    </source>
</evidence>
<feature type="compositionally biased region" description="Basic and acidic residues" evidence="1">
    <location>
        <begin position="88"/>
        <end position="107"/>
    </location>
</feature>
<evidence type="ECO:0000313" key="2">
    <source>
        <dbReference type="EMBL" id="KAF9617441.1"/>
    </source>
</evidence>
<gene>
    <name evidence="2" type="ORF">IFM89_036402</name>
</gene>